<dbReference type="AlphaFoldDB" id="A0A9X9QAF1"/>
<evidence type="ECO:0000313" key="3">
    <source>
        <dbReference type="Proteomes" id="UP000269945"/>
    </source>
</evidence>
<protein>
    <submittedName>
        <fullName evidence="2">Uncharacterized protein</fullName>
    </submittedName>
</protein>
<sequence>MQLGATEHRAAQLNGLNPIGSPSTPPARQHRGPCTAGRLPGQGRCEQEVEELGAGPRGHRRSH</sequence>
<dbReference type="EMBL" id="CYRY02046256">
    <property type="protein sequence ID" value="VCX41945.1"/>
    <property type="molecule type" value="Genomic_DNA"/>
</dbReference>
<feature type="region of interest" description="Disordered" evidence="1">
    <location>
        <begin position="1"/>
        <end position="63"/>
    </location>
</feature>
<proteinExistence type="predicted"/>
<keyword evidence="3" id="KW-1185">Reference proteome</keyword>
<reference evidence="2 3" key="1">
    <citation type="submission" date="2018-10" db="EMBL/GenBank/DDBJ databases">
        <authorList>
            <person name="Ekblom R."/>
            <person name="Jareborg N."/>
        </authorList>
    </citation>
    <scope>NUCLEOTIDE SEQUENCE [LARGE SCALE GENOMIC DNA]</scope>
    <source>
        <tissue evidence="2">Muscle</tissue>
    </source>
</reference>
<evidence type="ECO:0000313" key="2">
    <source>
        <dbReference type="EMBL" id="VCX41945.1"/>
    </source>
</evidence>
<evidence type="ECO:0000256" key="1">
    <source>
        <dbReference type="SAM" id="MobiDB-lite"/>
    </source>
</evidence>
<name>A0A9X9QAF1_GULGU</name>
<dbReference type="Proteomes" id="UP000269945">
    <property type="component" value="Unassembled WGS sequence"/>
</dbReference>
<comment type="caution">
    <text evidence="2">The sequence shown here is derived from an EMBL/GenBank/DDBJ whole genome shotgun (WGS) entry which is preliminary data.</text>
</comment>
<organism evidence="2 3">
    <name type="scientific">Gulo gulo</name>
    <name type="common">Wolverine</name>
    <name type="synonym">Gluton</name>
    <dbReference type="NCBI Taxonomy" id="48420"/>
    <lineage>
        <taxon>Eukaryota</taxon>
        <taxon>Metazoa</taxon>
        <taxon>Chordata</taxon>
        <taxon>Craniata</taxon>
        <taxon>Vertebrata</taxon>
        <taxon>Euteleostomi</taxon>
        <taxon>Mammalia</taxon>
        <taxon>Eutheria</taxon>
        <taxon>Laurasiatheria</taxon>
        <taxon>Carnivora</taxon>
        <taxon>Caniformia</taxon>
        <taxon>Musteloidea</taxon>
        <taxon>Mustelidae</taxon>
        <taxon>Guloninae</taxon>
        <taxon>Gulo</taxon>
    </lineage>
</organism>
<gene>
    <name evidence="2" type="ORF">BN2614_LOCUS2</name>
</gene>
<feature type="compositionally biased region" description="Basic and acidic residues" evidence="1">
    <location>
        <begin position="1"/>
        <end position="10"/>
    </location>
</feature>
<accession>A0A9X9QAF1</accession>